<dbReference type="Gene3D" id="3.40.50.1240">
    <property type="entry name" value="Phosphoglycerate mutase-like"/>
    <property type="match status" value="1"/>
</dbReference>
<gene>
    <name evidence="1" type="ORF">PHLGIDRAFT_67274</name>
</gene>
<dbReference type="OrthoDB" id="496981at2759"/>
<evidence type="ECO:0000313" key="2">
    <source>
        <dbReference type="Proteomes" id="UP000053257"/>
    </source>
</evidence>
<dbReference type="GO" id="GO:0005737">
    <property type="term" value="C:cytoplasm"/>
    <property type="evidence" value="ECO:0007669"/>
    <property type="project" value="TreeGrafter"/>
</dbReference>
<dbReference type="InterPro" id="IPR050275">
    <property type="entry name" value="PGM_Phosphatase"/>
</dbReference>
<dbReference type="InterPro" id="IPR029033">
    <property type="entry name" value="His_PPase_superfam"/>
</dbReference>
<reference evidence="1 2" key="1">
    <citation type="journal article" date="2014" name="PLoS Genet.">
        <title>Analysis of the Phlebiopsis gigantea genome, transcriptome and secretome provides insight into its pioneer colonization strategies of wood.</title>
        <authorList>
            <person name="Hori C."/>
            <person name="Ishida T."/>
            <person name="Igarashi K."/>
            <person name="Samejima M."/>
            <person name="Suzuki H."/>
            <person name="Master E."/>
            <person name="Ferreira P."/>
            <person name="Ruiz-Duenas F.J."/>
            <person name="Held B."/>
            <person name="Canessa P."/>
            <person name="Larrondo L.F."/>
            <person name="Schmoll M."/>
            <person name="Druzhinina I.S."/>
            <person name="Kubicek C.P."/>
            <person name="Gaskell J.A."/>
            <person name="Kersten P."/>
            <person name="St John F."/>
            <person name="Glasner J."/>
            <person name="Sabat G."/>
            <person name="Splinter BonDurant S."/>
            <person name="Syed K."/>
            <person name="Yadav J."/>
            <person name="Mgbeahuruike A.C."/>
            <person name="Kovalchuk A."/>
            <person name="Asiegbu F.O."/>
            <person name="Lackner G."/>
            <person name="Hoffmeister D."/>
            <person name="Rencoret J."/>
            <person name="Gutierrez A."/>
            <person name="Sun H."/>
            <person name="Lindquist E."/>
            <person name="Barry K."/>
            <person name="Riley R."/>
            <person name="Grigoriev I.V."/>
            <person name="Henrissat B."/>
            <person name="Kues U."/>
            <person name="Berka R.M."/>
            <person name="Martinez A.T."/>
            <person name="Covert S.F."/>
            <person name="Blanchette R.A."/>
            <person name="Cullen D."/>
        </authorList>
    </citation>
    <scope>NUCLEOTIDE SEQUENCE [LARGE SCALE GENOMIC DNA]</scope>
    <source>
        <strain evidence="1 2">11061_1 CR5-6</strain>
    </source>
</reference>
<dbReference type="HOGENOM" id="CLU_039184_0_3_1"/>
<dbReference type="Pfam" id="PF00300">
    <property type="entry name" value="His_Phos_1"/>
    <property type="match status" value="1"/>
</dbReference>
<name>A0A0C3SAZ0_PHLG1</name>
<protein>
    <recommendedName>
        <fullName evidence="3">Phosphoglycerate mutase</fullName>
    </recommendedName>
</protein>
<dbReference type="GO" id="GO:0016791">
    <property type="term" value="F:phosphatase activity"/>
    <property type="evidence" value="ECO:0007669"/>
    <property type="project" value="TreeGrafter"/>
</dbReference>
<evidence type="ECO:0000313" key="1">
    <source>
        <dbReference type="EMBL" id="KIP09612.1"/>
    </source>
</evidence>
<accession>A0A0C3SAZ0</accession>
<keyword evidence="2" id="KW-1185">Reference proteome</keyword>
<dbReference type="Proteomes" id="UP000053257">
    <property type="component" value="Unassembled WGS sequence"/>
</dbReference>
<dbReference type="PANTHER" id="PTHR48100:SF1">
    <property type="entry name" value="HISTIDINE PHOSPHATASE FAMILY PROTEIN-RELATED"/>
    <property type="match status" value="1"/>
</dbReference>
<dbReference type="SUPFAM" id="SSF53254">
    <property type="entry name" value="Phosphoglycerate mutase-like"/>
    <property type="match status" value="1"/>
</dbReference>
<dbReference type="InterPro" id="IPR013078">
    <property type="entry name" value="His_Pase_superF_clade-1"/>
</dbReference>
<dbReference type="AlphaFoldDB" id="A0A0C3SAZ0"/>
<dbReference type="PANTHER" id="PTHR48100">
    <property type="entry name" value="BROAD-SPECIFICITY PHOSPHATASE YOR283W-RELATED"/>
    <property type="match status" value="1"/>
</dbReference>
<organism evidence="1 2">
    <name type="scientific">Phlebiopsis gigantea (strain 11061_1 CR5-6)</name>
    <name type="common">White-rot fungus</name>
    <name type="synonym">Peniophora gigantea</name>
    <dbReference type="NCBI Taxonomy" id="745531"/>
    <lineage>
        <taxon>Eukaryota</taxon>
        <taxon>Fungi</taxon>
        <taxon>Dikarya</taxon>
        <taxon>Basidiomycota</taxon>
        <taxon>Agaricomycotina</taxon>
        <taxon>Agaricomycetes</taxon>
        <taxon>Polyporales</taxon>
        <taxon>Phanerochaetaceae</taxon>
        <taxon>Phlebiopsis</taxon>
    </lineage>
</organism>
<dbReference type="EMBL" id="KN840464">
    <property type="protein sequence ID" value="KIP09612.1"/>
    <property type="molecule type" value="Genomic_DNA"/>
</dbReference>
<sequence>MSHEHLVAEGFHNAAETFFGTPAWNAFWSKINGNENSIWGPDALLTPNGIQQAQNLSVAWRQQAAAGAPLPQSFYVSPLTRSTDTLNITWGDFVLNRPGAPVPIIVEGLRETIGVHTSDMRRSKTFIHDREPTWLFEKGFTENDELWTPSVRETADQQQARARSALVEIFNGDDSTYISITSHSGETAGLLAAIGHRPFPLDTGGVSFMQ</sequence>
<evidence type="ECO:0008006" key="3">
    <source>
        <dbReference type="Google" id="ProtNLM"/>
    </source>
</evidence>
<proteinExistence type="predicted"/>